<comment type="caution">
    <text evidence="3">The sequence shown here is derived from an EMBL/GenBank/DDBJ whole genome shotgun (WGS) entry which is preliminary data.</text>
</comment>
<organism evidence="3 4">
    <name type="scientific">Batillaria attramentaria</name>
    <dbReference type="NCBI Taxonomy" id="370345"/>
    <lineage>
        <taxon>Eukaryota</taxon>
        <taxon>Metazoa</taxon>
        <taxon>Spiralia</taxon>
        <taxon>Lophotrochozoa</taxon>
        <taxon>Mollusca</taxon>
        <taxon>Gastropoda</taxon>
        <taxon>Caenogastropoda</taxon>
        <taxon>Sorbeoconcha</taxon>
        <taxon>Cerithioidea</taxon>
        <taxon>Batillariidae</taxon>
        <taxon>Batillaria</taxon>
    </lineage>
</organism>
<dbReference type="InterPro" id="IPR005366">
    <property type="entry name" value="EMC8/9"/>
</dbReference>
<dbReference type="InterPro" id="IPR037518">
    <property type="entry name" value="MPN"/>
</dbReference>
<dbReference type="EMBL" id="JACVVK020000258">
    <property type="protein sequence ID" value="KAK7481725.1"/>
    <property type="molecule type" value="Genomic_DNA"/>
</dbReference>
<reference evidence="3 4" key="1">
    <citation type="journal article" date="2023" name="Sci. Data">
        <title>Genome assembly of the Korean intertidal mud-creeper Batillaria attramentaria.</title>
        <authorList>
            <person name="Patra A.K."/>
            <person name="Ho P.T."/>
            <person name="Jun S."/>
            <person name="Lee S.J."/>
            <person name="Kim Y."/>
            <person name="Won Y.J."/>
        </authorList>
    </citation>
    <scope>NUCLEOTIDE SEQUENCE [LARGE SCALE GENOMIC DNA]</scope>
    <source>
        <strain evidence="3">Wonlab-2016</strain>
    </source>
</reference>
<accession>A0ABD0K486</accession>
<gene>
    <name evidence="3" type="ORF">BaRGS_00027098</name>
</gene>
<evidence type="ECO:0000313" key="3">
    <source>
        <dbReference type="EMBL" id="KAK7481725.1"/>
    </source>
</evidence>
<dbReference type="Proteomes" id="UP001519460">
    <property type="component" value="Unassembled WGS sequence"/>
</dbReference>
<dbReference type="CDD" id="cd08060">
    <property type="entry name" value="MPN_UPF0172"/>
    <property type="match status" value="1"/>
</dbReference>
<keyword evidence="4" id="KW-1185">Reference proteome</keyword>
<dbReference type="PANTHER" id="PTHR12941:SF10">
    <property type="entry name" value="ER MEMBRANE PROTEIN COMPLEX SUBUNIT 8_9 HOMOLOG"/>
    <property type="match status" value="1"/>
</dbReference>
<dbReference type="Pfam" id="PF03665">
    <property type="entry name" value="UPF0172"/>
    <property type="match status" value="1"/>
</dbReference>
<sequence length="145" mass="16311">MADILVGVQAYCKLLLHAAKYPHCAVNGVLLAEDNKSKDHKAVRFVDCIPLFHLSLGLAPMLEIALLQIDTYCRSKGYVIAGYYQANENYDDSHKSTAEEDTLRTATELLKSGAQRKLLDFDNHLDNVKNDWRNPELSDLISRCT</sequence>
<comment type="similarity">
    <text evidence="1">Belongs to the EMC8/EMC9 family.</text>
</comment>
<evidence type="ECO:0000259" key="2">
    <source>
        <dbReference type="PROSITE" id="PS50249"/>
    </source>
</evidence>
<dbReference type="AlphaFoldDB" id="A0ABD0K486"/>
<proteinExistence type="inferred from homology"/>
<evidence type="ECO:0000313" key="4">
    <source>
        <dbReference type="Proteomes" id="UP001519460"/>
    </source>
</evidence>
<evidence type="ECO:0000256" key="1">
    <source>
        <dbReference type="ARBA" id="ARBA00007461"/>
    </source>
</evidence>
<dbReference type="PANTHER" id="PTHR12941">
    <property type="entry name" value="ER MEMBRANE PROTEIN COMPLEX"/>
    <property type="match status" value="1"/>
</dbReference>
<name>A0ABD0K486_9CAEN</name>
<protein>
    <recommendedName>
        <fullName evidence="2">MPN domain-containing protein</fullName>
    </recommendedName>
</protein>
<feature type="domain" description="MPN" evidence="2">
    <location>
        <begin position="4"/>
        <end position="141"/>
    </location>
</feature>
<dbReference type="PROSITE" id="PS50249">
    <property type="entry name" value="MPN"/>
    <property type="match status" value="1"/>
</dbReference>